<feature type="region of interest" description="Disordered" evidence="1">
    <location>
        <begin position="104"/>
        <end position="136"/>
    </location>
</feature>
<feature type="compositionally biased region" description="Basic residues" evidence="1">
    <location>
        <begin position="120"/>
        <end position="130"/>
    </location>
</feature>
<feature type="region of interest" description="Disordered" evidence="1">
    <location>
        <begin position="212"/>
        <end position="233"/>
    </location>
</feature>
<evidence type="ECO:0000256" key="1">
    <source>
        <dbReference type="SAM" id="MobiDB-lite"/>
    </source>
</evidence>
<proteinExistence type="predicted"/>
<feature type="region of interest" description="Disordered" evidence="1">
    <location>
        <begin position="62"/>
        <end position="82"/>
    </location>
</feature>
<dbReference type="EMBL" id="ML996692">
    <property type="protein sequence ID" value="KAF2401710.1"/>
    <property type="molecule type" value="Genomic_DNA"/>
</dbReference>
<evidence type="ECO:0000313" key="2">
    <source>
        <dbReference type="EMBL" id="KAF2401710.1"/>
    </source>
</evidence>
<gene>
    <name evidence="2" type="ORF">EJ06DRAFT_528864</name>
</gene>
<evidence type="ECO:0000313" key="3">
    <source>
        <dbReference type="Proteomes" id="UP000799640"/>
    </source>
</evidence>
<name>A0A6G1I0A5_9PEZI</name>
<dbReference type="Proteomes" id="UP000799640">
    <property type="component" value="Unassembled WGS sequence"/>
</dbReference>
<keyword evidence="3" id="KW-1185">Reference proteome</keyword>
<sequence length="233" mass="25610">MGTSRLKSPQRWVRWVETCGEQGKVRNRKHRKMRHAQPQASIVERGRARGFRLLDLKSGRRRAHKARTVPQWGKGNPGWGPFPPTTKTAWRRLPWLIPAGPLDGTNRKSHIGKPSMACTKPRHRGKHSRAGRGNEAARAWGGGWTGYAPCVPSRARLYLIGRGSDAWLAAAELWGTLSTFFVMVLGLERSSGQAVEFFMRLANKSSDGVHLGKAGNVSASSRPHDAGARPGGA</sequence>
<protein>
    <submittedName>
        <fullName evidence="2">Uncharacterized protein</fullName>
    </submittedName>
</protein>
<accession>A0A6G1I0A5</accession>
<dbReference type="AlphaFoldDB" id="A0A6G1I0A5"/>
<organism evidence="2 3">
    <name type="scientific">Trichodelitschia bisporula</name>
    <dbReference type="NCBI Taxonomy" id="703511"/>
    <lineage>
        <taxon>Eukaryota</taxon>
        <taxon>Fungi</taxon>
        <taxon>Dikarya</taxon>
        <taxon>Ascomycota</taxon>
        <taxon>Pezizomycotina</taxon>
        <taxon>Dothideomycetes</taxon>
        <taxon>Dothideomycetes incertae sedis</taxon>
        <taxon>Phaeotrichales</taxon>
        <taxon>Phaeotrichaceae</taxon>
        <taxon>Trichodelitschia</taxon>
    </lineage>
</organism>
<reference evidence="2" key="1">
    <citation type="journal article" date="2020" name="Stud. Mycol.">
        <title>101 Dothideomycetes genomes: a test case for predicting lifestyles and emergence of pathogens.</title>
        <authorList>
            <person name="Haridas S."/>
            <person name="Albert R."/>
            <person name="Binder M."/>
            <person name="Bloem J."/>
            <person name="Labutti K."/>
            <person name="Salamov A."/>
            <person name="Andreopoulos B."/>
            <person name="Baker S."/>
            <person name="Barry K."/>
            <person name="Bills G."/>
            <person name="Bluhm B."/>
            <person name="Cannon C."/>
            <person name="Castanera R."/>
            <person name="Culley D."/>
            <person name="Daum C."/>
            <person name="Ezra D."/>
            <person name="Gonzalez J."/>
            <person name="Henrissat B."/>
            <person name="Kuo A."/>
            <person name="Liang C."/>
            <person name="Lipzen A."/>
            <person name="Lutzoni F."/>
            <person name="Magnuson J."/>
            <person name="Mondo S."/>
            <person name="Nolan M."/>
            <person name="Ohm R."/>
            <person name="Pangilinan J."/>
            <person name="Park H.-J."/>
            <person name="Ramirez L."/>
            <person name="Alfaro M."/>
            <person name="Sun H."/>
            <person name="Tritt A."/>
            <person name="Yoshinaga Y."/>
            <person name="Zwiers L.-H."/>
            <person name="Turgeon B."/>
            <person name="Goodwin S."/>
            <person name="Spatafora J."/>
            <person name="Crous P."/>
            <person name="Grigoriev I."/>
        </authorList>
    </citation>
    <scope>NUCLEOTIDE SEQUENCE</scope>
    <source>
        <strain evidence="2">CBS 262.69</strain>
    </source>
</reference>